<feature type="non-terminal residue" evidence="1">
    <location>
        <position position="149"/>
    </location>
</feature>
<reference evidence="1" key="1">
    <citation type="journal article" date="2014" name="Front. Microbiol.">
        <title>High frequency of phylogenetically diverse reductive dehalogenase-homologous genes in deep subseafloor sedimentary metagenomes.</title>
        <authorList>
            <person name="Kawai M."/>
            <person name="Futagami T."/>
            <person name="Toyoda A."/>
            <person name="Takaki Y."/>
            <person name="Nishi S."/>
            <person name="Hori S."/>
            <person name="Arai W."/>
            <person name="Tsubouchi T."/>
            <person name="Morono Y."/>
            <person name="Uchiyama I."/>
            <person name="Ito T."/>
            <person name="Fujiyama A."/>
            <person name="Inagaki F."/>
            <person name="Takami H."/>
        </authorList>
    </citation>
    <scope>NUCLEOTIDE SEQUENCE</scope>
    <source>
        <strain evidence="1">Expedition CK06-06</strain>
    </source>
</reference>
<accession>X1C5E7</accession>
<proteinExistence type="predicted"/>
<gene>
    <name evidence="1" type="ORF">S01H4_40447</name>
</gene>
<sequence>MTMHKPMSQHNYNKNRFTINKYLSLKLEGGVSNIYVKGRLFNQCKYLLLNIPTSQVKRFKNIESIDEAVEILNRSMEGSGRSRVDISNRAEFWGHCSNLQAWAENNYDTRLLHRNLAFPLLKALVDAGDPKATSAFKEEIALRLVSGHP</sequence>
<comment type="caution">
    <text evidence="1">The sequence shown here is derived from an EMBL/GenBank/DDBJ whole genome shotgun (WGS) entry which is preliminary data.</text>
</comment>
<evidence type="ECO:0000313" key="1">
    <source>
        <dbReference type="EMBL" id="GAG91623.1"/>
    </source>
</evidence>
<organism evidence="1">
    <name type="scientific">marine sediment metagenome</name>
    <dbReference type="NCBI Taxonomy" id="412755"/>
    <lineage>
        <taxon>unclassified sequences</taxon>
        <taxon>metagenomes</taxon>
        <taxon>ecological metagenomes</taxon>
    </lineage>
</organism>
<name>X1C5E7_9ZZZZ</name>
<protein>
    <submittedName>
        <fullName evidence="1">Uncharacterized protein</fullName>
    </submittedName>
</protein>
<dbReference type="EMBL" id="BART01022024">
    <property type="protein sequence ID" value="GAG91623.1"/>
    <property type="molecule type" value="Genomic_DNA"/>
</dbReference>
<dbReference type="AlphaFoldDB" id="X1C5E7"/>